<dbReference type="InterPro" id="IPR000544">
    <property type="entry name" value="Octanoyltransferase"/>
</dbReference>
<comment type="miscellaneous">
    <text evidence="5">In the reaction, the free carboxyl group of octanoic acid is attached via an amide linkage to the epsilon-amino group of a specific lysine residue of lipoyl domains of lipoate-dependent enzymes.</text>
</comment>
<feature type="site" description="Lowers pKa of active site Cys" evidence="5 9">
    <location>
        <position position="138"/>
    </location>
</feature>
<feature type="binding site" evidence="5 8">
    <location>
        <begin position="154"/>
        <end position="156"/>
    </location>
    <ligand>
        <name>substrate</name>
    </ligand>
</feature>
<dbReference type="AlphaFoldDB" id="A0A2M7T7P6"/>
<comment type="subcellular location">
    <subcellularLocation>
        <location evidence="5">Cytoplasm</location>
    </subcellularLocation>
</comment>
<reference evidence="12" key="1">
    <citation type="submission" date="2017-09" db="EMBL/GenBank/DDBJ databases">
        <title>Depth-based differentiation of microbial function through sediment-hosted aquifers and enrichment of novel symbionts in the deep terrestrial subsurface.</title>
        <authorList>
            <person name="Probst A.J."/>
            <person name="Ladd B."/>
            <person name="Jarett J.K."/>
            <person name="Geller-Mcgrath D.E."/>
            <person name="Sieber C.M.K."/>
            <person name="Emerson J.B."/>
            <person name="Anantharaman K."/>
            <person name="Thomas B.C."/>
            <person name="Malmstrom R."/>
            <person name="Stieglmeier M."/>
            <person name="Klingl A."/>
            <person name="Woyke T."/>
            <person name="Ryan C.M."/>
            <person name="Banfield J.F."/>
        </authorList>
    </citation>
    <scope>NUCLEOTIDE SEQUENCE [LARGE SCALE GENOMIC DNA]</scope>
</reference>
<feature type="binding site" evidence="5 8">
    <location>
        <begin position="141"/>
        <end position="143"/>
    </location>
    <ligand>
        <name>substrate</name>
    </ligand>
</feature>
<dbReference type="UniPathway" id="UPA00538">
    <property type="reaction ID" value="UER00592"/>
</dbReference>
<organism evidence="11 12">
    <name type="scientific">Candidatus Aquicultor secundus</name>
    <dbReference type="NCBI Taxonomy" id="1973895"/>
    <lineage>
        <taxon>Bacteria</taxon>
        <taxon>Bacillati</taxon>
        <taxon>Actinomycetota</taxon>
        <taxon>Candidatus Aquicultoria</taxon>
        <taxon>Candidatus Aquicultorales</taxon>
        <taxon>Candidatus Aquicultoraceae</taxon>
        <taxon>Candidatus Aquicultor</taxon>
    </lineage>
</organism>
<evidence type="ECO:0000256" key="4">
    <source>
        <dbReference type="ARBA" id="ARBA00024732"/>
    </source>
</evidence>
<dbReference type="EMBL" id="PFNG01000146">
    <property type="protein sequence ID" value="PIZ38498.1"/>
    <property type="molecule type" value="Genomic_DNA"/>
</dbReference>
<dbReference type="PANTHER" id="PTHR10993:SF7">
    <property type="entry name" value="LIPOYLTRANSFERASE 2, MITOCHONDRIAL-RELATED"/>
    <property type="match status" value="1"/>
</dbReference>
<evidence type="ECO:0000256" key="6">
    <source>
        <dbReference type="PIRNR" id="PIRNR016262"/>
    </source>
</evidence>
<dbReference type="Proteomes" id="UP000230956">
    <property type="component" value="Unassembled WGS sequence"/>
</dbReference>
<dbReference type="InterPro" id="IPR020605">
    <property type="entry name" value="Octanoyltransferase_CS"/>
</dbReference>
<evidence type="ECO:0000256" key="3">
    <source>
        <dbReference type="ARBA" id="ARBA00023315"/>
    </source>
</evidence>
<evidence type="ECO:0000256" key="2">
    <source>
        <dbReference type="ARBA" id="ARBA00022679"/>
    </source>
</evidence>
<dbReference type="NCBIfam" id="NF010925">
    <property type="entry name" value="PRK14345.1"/>
    <property type="match status" value="1"/>
</dbReference>
<evidence type="ECO:0000313" key="11">
    <source>
        <dbReference type="EMBL" id="PIZ38498.1"/>
    </source>
</evidence>
<dbReference type="GO" id="GO:0009249">
    <property type="term" value="P:protein lipoylation"/>
    <property type="evidence" value="ECO:0007669"/>
    <property type="project" value="InterPro"/>
</dbReference>
<dbReference type="PROSITE" id="PS01313">
    <property type="entry name" value="LIPB"/>
    <property type="match status" value="1"/>
</dbReference>
<keyword evidence="5" id="KW-0963">Cytoplasm</keyword>
<dbReference type="InterPro" id="IPR045864">
    <property type="entry name" value="aa-tRNA-synth_II/BPL/LPL"/>
</dbReference>
<keyword evidence="3 5" id="KW-0012">Acyltransferase</keyword>
<feature type="binding site" evidence="5 8">
    <location>
        <begin position="75"/>
        <end position="82"/>
    </location>
    <ligand>
        <name>substrate</name>
    </ligand>
</feature>
<keyword evidence="2 5" id="KW-0808">Transferase</keyword>
<dbReference type="HAMAP" id="MF_00013">
    <property type="entry name" value="LipB"/>
    <property type="match status" value="1"/>
</dbReference>
<dbReference type="Pfam" id="PF21948">
    <property type="entry name" value="LplA-B_cat"/>
    <property type="match status" value="1"/>
</dbReference>
<dbReference type="SUPFAM" id="SSF55681">
    <property type="entry name" value="Class II aaRS and biotin synthetases"/>
    <property type="match status" value="1"/>
</dbReference>
<dbReference type="InterPro" id="IPR004143">
    <property type="entry name" value="BPL_LPL_catalytic"/>
</dbReference>
<proteinExistence type="inferred from homology"/>
<evidence type="ECO:0000256" key="9">
    <source>
        <dbReference type="PIRSR" id="PIRSR016262-3"/>
    </source>
</evidence>
<dbReference type="EC" id="2.3.1.181" evidence="5 6"/>
<evidence type="ECO:0000256" key="1">
    <source>
        <dbReference type="ARBA" id="ARBA00004821"/>
    </source>
</evidence>
<dbReference type="PROSITE" id="PS51733">
    <property type="entry name" value="BPL_LPL_CATALYTIC"/>
    <property type="match status" value="1"/>
</dbReference>
<dbReference type="GO" id="GO:0005737">
    <property type="term" value="C:cytoplasm"/>
    <property type="evidence" value="ECO:0007669"/>
    <property type="project" value="UniProtKB-SubCell"/>
</dbReference>
<feature type="active site" description="Acyl-thioester intermediate" evidence="5 7">
    <location>
        <position position="172"/>
    </location>
</feature>
<evidence type="ECO:0000256" key="7">
    <source>
        <dbReference type="PIRSR" id="PIRSR016262-1"/>
    </source>
</evidence>
<comment type="function">
    <text evidence="4 5 6">Catalyzes the transfer of endogenously produced octanoic acid from octanoyl-acyl-carrier-protein onto the lipoyl domains of lipoate-dependent enzymes. Lipoyl-ACP can also act as a substrate although octanoyl-ACP is likely to be the physiological substrate.</text>
</comment>
<protein>
    <recommendedName>
        <fullName evidence="5 6">Octanoyltransferase</fullName>
        <ecNumber evidence="5 6">2.3.1.181</ecNumber>
    </recommendedName>
    <alternativeName>
        <fullName evidence="5">Lipoate-protein ligase B</fullName>
    </alternativeName>
    <alternativeName>
        <fullName evidence="5">Lipoyl/octanoyl transferase</fullName>
    </alternativeName>
    <alternativeName>
        <fullName evidence="5">Octanoyl-[acyl-carrier-protein]-protein N-octanoyltransferase</fullName>
    </alternativeName>
</protein>
<dbReference type="CDD" id="cd16444">
    <property type="entry name" value="LipB"/>
    <property type="match status" value="1"/>
</dbReference>
<dbReference type="NCBIfam" id="TIGR00214">
    <property type="entry name" value="lipB"/>
    <property type="match status" value="1"/>
</dbReference>
<comment type="caution">
    <text evidence="11">The sequence shown here is derived from an EMBL/GenBank/DDBJ whole genome shotgun (WGS) entry which is preliminary data.</text>
</comment>
<evidence type="ECO:0000256" key="8">
    <source>
        <dbReference type="PIRSR" id="PIRSR016262-2"/>
    </source>
</evidence>
<sequence>MKCLVAELGIIDYQSALDLQMNLVTMRAESKLPDMLLLLEHPHVYTVGRRFDSSHLVLTDEEMEMKGVKLFHSDRGGEITYHGPGQLVGYPIIEIGGISMIKYYLRNLEEVLLRTVRDFGIDADRLPGYPGVWFGLEKLGAIGLRVSRGVTKHGFALNVATDLCYFDGIIPCGLRDKGVTSLSKLLGLEVPLEPVRSRVIENFGRVFHVDMVPIPGEEILKVGLGEIPINKEYYAG</sequence>
<dbReference type="Gene3D" id="3.30.930.10">
    <property type="entry name" value="Bira Bifunctional Protein, Domain 2"/>
    <property type="match status" value="1"/>
</dbReference>
<gene>
    <name evidence="5" type="primary">lipB</name>
    <name evidence="11" type="ORF">COY37_06105</name>
</gene>
<dbReference type="PANTHER" id="PTHR10993">
    <property type="entry name" value="OCTANOYLTRANSFERASE"/>
    <property type="match status" value="1"/>
</dbReference>
<accession>A0A2M7T7P6</accession>
<comment type="catalytic activity">
    <reaction evidence="5 6">
        <text>octanoyl-[ACP] + L-lysyl-[protein] = N(6)-octanoyl-L-lysyl-[protein] + holo-[ACP] + H(+)</text>
        <dbReference type="Rhea" id="RHEA:17665"/>
        <dbReference type="Rhea" id="RHEA-COMP:9636"/>
        <dbReference type="Rhea" id="RHEA-COMP:9685"/>
        <dbReference type="Rhea" id="RHEA-COMP:9752"/>
        <dbReference type="Rhea" id="RHEA-COMP:9928"/>
        <dbReference type="ChEBI" id="CHEBI:15378"/>
        <dbReference type="ChEBI" id="CHEBI:29969"/>
        <dbReference type="ChEBI" id="CHEBI:64479"/>
        <dbReference type="ChEBI" id="CHEBI:78463"/>
        <dbReference type="ChEBI" id="CHEBI:78809"/>
        <dbReference type="EC" id="2.3.1.181"/>
    </reaction>
</comment>
<feature type="domain" description="BPL/LPL catalytic" evidence="10">
    <location>
        <begin position="30"/>
        <end position="211"/>
    </location>
</feature>
<evidence type="ECO:0000259" key="10">
    <source>
        <dbReference type="PROSITE" id="PS51733"/>
    </source>
</evidence>
<evidence type="ECO:0000313" key="12">
    <source>
        <dbReference type="Proteomes" id="UP000230956"/>
    </source>
</evidence>
<comment type="pathway">
    <text evidence="1 5 6">Protein modification; protein lipoylation via endogenous pathway; protein N(6)-(lipoyl)lysine from octanoyl-[acyl-carrier-protein]: step 1/2.</text>
</comment>
<evidence type="ECO:0000256" key="5">
    <source>
        <dbReference type="HAMAP-Rule" id="MF_00013"/>
    </source>
</evidence>
<dbReference type="PIRSF" id="PIRSF016262">
    <property type="entry name" value="LPLase"/>
    <property type="match status" value="1"/>
</dbReference>
<comment type="similarity">
    <text evidence="5 6">Belongs to the LipB family.</text>
</comment>
<dbReference type="GO" id="GO:0033819">
    <property type="term" value="F:lipoyl(octanoyl) transferase activity"/>
    <property type="evidence" value="ECO:0007669"/>
    <property type="project" value="UniProtKB-EC"/>
</dbReference>
<name>A0A2M7T7P6_9ACTN</name>